<evidence type="ECO:0000256" key="1">
    <source>
        <dbReference type="SAM" id="MobiDB-lite"/>
    </source>
</evidence>
<organism evidence="2 3">
    <name type="scientific">Asaia krungthepensis NRIC 0535</name>
    <dbReference type="NCBI Taxonomy" id="1307925"/>
    <lineage>
        <taxon>Bacteria</taxon>
        <taxon>Pseudomonadati</taxon>
        <taxon>Pseudomonadota</taxon>
        <taxon>Alphaproteobacteria</taxon>
        <taxon>Acetobacterales</taxon>
        <taxon>Acetobacteraceae</taxon>
        <taxon>Asaia</taxon>
    </lineage>
</organism>
<name>A0ABQ0PXY4_9PROT</name>
<comment type="caution">
    <text evidence="2">The sequence shown here is derived from an EMBL/GenBank/DDBJ whole genome shotgun (WGS) entry which is preliminary data.</text>
</comment>
<dbReference type="EMBL" id="BAPV01000003">
    <property type="protein sequence ID" value="GBQ84362.1"/>
    <property type="molecule type" value="Genomic_DNA"/>
</dbReference>
<feature type="compositionally biased region" description="Basic residues" evidence="1">
    <location>
        <begin position="38"/>
        <end position="47"/>
    </location>
</feature>
<evidence type="ECO:0000313" key="3">
    <source>
        <dbReference type="Proteomes" id="UP001062776"/>
    </source>
</evidence>
<proteinExistence type="predicted"/>
<feature type="compositionally biased region" description="Basic and acidic residues" evidence="1">
    <location>
        <begin position="1"/>
        <end position="14"/>
    </location>
</feature>
<reference evidence="2" key="1">
    <citation type="submission" date="2013-04" db="EMBL/GenBank/DDBJ databases">
        <title>The genome sequencing project of 58 acetic acid bacteria.</title>
        <authorList>
            <person name="Okamoto-Kainuma A."/>
            <person name="Ishikawa M."/>
            <person name="Umino S."/>
            <person name="Koizumi Y."/>
            <person name="Shiwa Y."/>
            <person name="Yoshikawa H."/>
            <person name="Matsutani M."/>
            <person name="Matsushita K."/>
        </authorList>
    </citation>
    <scope>NUCLEOTIDE SEQUENCE</scope>
    <source>
        <strain evidence="2">NRIC 0535</strain>
    </source>
</reference>
<evidence type="ECO:0000313" key="2">
    <source>
        <dbReference type="EMBL" id="GBQ84362.1"/>
    </source>
</evidence>
<feature type="region of interest" description="Disordered" evidence="1">
    <location>
        <begin position="1"/>
        <end position="103"/>
    </location>
</feature>
<sequence length="103" mass="11696">MKKGQEAEQRDHMQAAKGGADRATQQGNFRSTKCENRRNHRACHRRQDHAQKGVAQIPGQNADSGEGAEMGGDEPMMMKGSQPRREEAREDRQGRYHDKRAHE</sequence>
<dbReference type="Proteomes" id="UP001062776">
    <property type="component" value="Unassembled WGS sequence"/>
</dbReference>
<feature type="compositionally biased region" description="Basic and acidic residues" evidence="1">
    <location>
        <begin position="83"/>
        <end position="103"/>
    </location>
</feature>
<protein>
    <submittedName>
        <fullName evidence="2">Uncharacterized protein</fullName>
    </submittedName>
</protein>
<keyword evidence="3" id="KW-1185">Reference proteome</keyword>
<gene>
    <name evidence="2" type="ORF">AA0535_0482</name>
</gene>
<accession>A0ABQ0PXY4</accession>